<organism evidence="1 2">
    <name type="scientific">Corticibacter populi</name>
    <dbReference type="NCBI Taxonomy" id="1550736"/>
    <lineage>
        <taxon>Bacteria</taxon>
        <taxon>Pseudomonadati</taxon>
        <taxon>Pseudomonadota</taxon>
        <taxon>Betaproteobacteria</taxon>
        <taxon>Burkholderiales</taxon>
        <taxon>Comamonadaceae</taxon>
        <taxon>Corticibacter</taxon>
    </lineage>
</organism>
<dbReference type="AlphaFoldDB" id="A0A3M6QU18"/>
<evidence type="ECO:0000313" key="1">
    <source>
        <dbReference type="EMBL" id="RMX06534.1"/>
    </source>
</evidence>
<dbReference type="OrthoDB" id="5380961at2"/>
<dbReference type="PANTHER" id="PTHR37841">
    <property type="entry name" value="GLR2918 PROTEIN"/>
    <property type="match status" value="1"/>
</dbReference>
<protein>
    <submittedName>
        <fullName evidence="1">WG repeat-containing protein</fullName>
    </submittedName>
</protein>
<dbReference type="EMBL" id="RDQO01000002">
    <property type="protein sequence ID" value="RMX06534.1"/>
    <property type="molecule type" value="Genomic_DNA"/>
</dbReference>
<dbReference type="SUPFAM" id="SSF69360">
    <property type="entry name" value="Cell wall binding repeat"/>
    <property type="match status" value="1"/>
</dbReference>
<reference evidence="1 2" key="1">
    <citation type="submission" date="2018-10" db="EMBL/GenBank/DDBJ databases">
        <title>Draft genome of Cortibacter populi DSM10536.</title>
        <authorList>
            <person name="Bernier A.-M."/>
            <person name="Bernard K."/>
        </authorList>
    </citation>
    <scope>NUCLEOTIDE SEQUENCE [LARGE SCALE GENOMIC DNA]</scope>
    <source>
        <strain evidence="1 2">DSM 105136</strain>
    </source>
</reference>
<comment type="caution">
    <text evidence="1">The sequence shown here is derived from an EMBL/GenBank/DDBJ whole genome shotgun (WGS) entry which is preliminary data.</text>
</comment>
<keyword evidence="2" id="KW-1185">Reference proteome</keyword>
<sequence>MNRPHLPACHRHGAWKPARPASMLRLAIALASASTLACTGLLWPAAGLAWTSHTIDCFSPAPGTESAINRICPMQEQLAAFQLGRQWGYLNATGVVAIEPRFAEAGRFSEGLAPVQQGENGPWGYIDAQGRWVIEPQFMFADAFHEGRALVHASGPGKGYAGYIDRQGQWVAKPDYSDAGPMVGGRALARIPDGPQVFITHAGQEQALPALPADAPAGTTMRISGARAEPQRWFAEFSLPDFWLSPSGQRVPVTPDLDIQRPASPHAVVAQLRHENYAQRHWGIWSAEGRWLAQPVYTTIGEFQQGVAIAGLKVPGPAPAQAAAATAASQIDHPAPPPPPAPPGLICDGAHCSVDRQVLLDASGRRLSDGSHRRITRLGLFYLAVRESAAAELLDAQGRPLARLACDDQGRGRAVETVYGLPESSGWSAVNGCDGRHWISSPSGQHWSGQGRIQRAWADARHLTLLTEPATQAATASASTDREPQWQIFSQDGQALLGVDMLRQLEGRLQEVQLLEEAPEGAATQRPPIILSTRGDDYRERFYLITRTGRLVHEPQWRSLRFQRTGLDGAAPALWPLVLVRTADGDGALDVNGAYLVRPAPDQVVFDLSNGWLATTPVRPTPKARPFWLGPQTEELQEPPRYTLVGSQGQRIAELPGFDHSAPSIRVAPGLLWLQTASGWFAVNAADPHAATARPLPELGQLDGLASTVHDGHVRFTRPVAGEEGFSDFAIFAADGRRTSDWLRLEAIGPMLDGQQRLQGWQAFYRTPAGHRHLALLAPDGTQRSGIMAGDLEPPRGDSSWLRLSSQGLHGLVDLHGRTTLPVAFERIETRDDGWVKVSSGTRHALLDARNRWLTPLLAVRDENLFRKWADSDALVLGWISGQQFTAVDINGRVLQMAPATFTAHAPGGPGPAPGSPWQVLQHASPLPLAEQTPIDDAAPDNWLPVPHAGSERSAIFVDMQGRERLQLADWLSPSEGFQHGVLALPRAEGTALYDAQGRPITGAGLQPGDTVRVLGSGQLVVARQTPLPPGHPLARPAARRAIGQEVATAPAADQAAMLPQYGFVSLGGQPAAAPRFDAVAKDFQDGLIAVSAMGNLGLAQADGTLLMHSAWRCGQTPVVLDRHGEISWPADLRGQARAACPRP</sequence>
<proteinExistence type="predicted"/>
<dbReference type="PANTHER" id="PTHR37841:SF1">
    <property type="entry name" value="DUF3298 DOMAIN-CONTAINING PROTEIN"/>
    <property type="match status" value="1"/>
</dbReference>
<evidence type="ECO:0000313" key="2">
    <source>
        <dbReference type="Proteomes" id="UP000278006"/>
    </source>
</evidence>
<dbReference type="Proteomes" id="UP000278006">
    <property type="component" value="Unassembled WGS sequence"/>
</dbReference>
<accession>A0A3M6QU18</accession>
<name>A0A3M6QU18_9BURK</name>
<gene>
    <name evidence="1" type="ORF">D8I35_08410</name>
</gene>
<dbReference type="Pfam" id="PF14903">
    <property type="entry name" value="WG_beta_rep"/>
    <property type="match status" value="5"/>
</dbReference>
<dbReference type="InterPro" id="IPR032774">
    <property type="entry name" value="WG_beta_rep"/>
</dbReference>